<dbReference type="SUPFAM" id="SSF46785">
    <property type="entry name" value="Winged helix' DNA-binding domain"/>
    <property type="match status" value="1"/>
</dbReference>
<sequence length="149" mass="16590">MINYEIFERGDKMSYSTAFSHALSIVVYTAVKIDEGVTEYVSARQLSEQINIPNPTVVKILQSLNRFGLITTKEGAGGGIRLSKGAKDITVYDVFSAIEVDRPLFKFSLPSTLNDDKSRHVGQNIQHVLSQAEKDMKKTLQSTTISDLY</sequence>
<accession>A0A1M7QCA8</accession>
<dbReference type="STRING" id="1027249.SAMN05216179_3060"/>
<dbReference type="NCBIfam" id="TIGR00738">
    <property type="entry name" value="rrf2_super"/>
    <property type="match status" value="1"/>
</dbReference>
<dbReference type="InterPro" id="IPR000944">
    <property type="entry name" value="Tscrpt_reg_Rrf2"/>
</dbReference>
<dbReference type="PANTHER" id="PTHR33221:SF13">
    <property type="entry name" value="TRANSCRIPTIONAL REGULATOR-RELATED"/>
    <property type="match status" value="1"/>
</dbReference>
<evidence type="ECO:0000313" key="2">
    <source>
        <dbReference type="Proteomes" id="UP000184184"/>
    </source>
</evidence>
<name>A0A1M7QCA8_9BACI</name>
<reference evidence="1 2" key="1">
    <citation type="submission" date="2016-11" db="EMBL/GenBank/DDBJ databases">
        <authorList>
            <person name="Jaros S."/>
            <person name="Januszkiewicz K."/>
            <person name="Wedrychowicz H."/>
        </authorList>
    </citation>
    <scope>NUCLEOTIDE SEQUENCE [LARGE SCALE GENOMIC DNA]</scope>
    <source>
        <strain evidence="1 2">CGMCC 1.10681</strain>
    </source>
</reference>
<dbReference type="EMBL" id="FRCZ01000006">
    <property type="protein sequence ID" value="SHN28468.1"/>
    <property type="molecule type" value="Genomic_DNA"/>
</dbReference>
<evidence type="ECO:0000313" key="1">
    <source>
        <dbReference type="EMBL" id="SHN28468.1"/>
    </source>
</evidence>
<dbReference type="PROSITE" id="PS51197">
    <property type="entry name" value="HTH_RRF2_2"/>
    <property type="match status" value="1"/>
</dbReference>
<dbReference type="Pfam" id="PF02082">
    <property type="entry name" value="Rrf2"/>
    <property type="match status" value="1"/>
</dbReference>
<dbReference type="InterPro" id="IPR036388">
    <property type="entry name" value="WH-like_DNA-bd_sf"/>
</dbReference>
<dbReference type="PANTHER" id="PTHR33221">
    <property type="entry name" value="WINGED HELIX-TURN-HELIX TRANSCRIPTIONAL REGULATOR, RRF2 FAMILY"/>
    <property type="match status" value="1"/>
</dbReference>
<keyword evidence="2" id="KW-1185">Reference proteome</keyword>
<organism evidence="1 2">
    <name type="scientific">Gracilibacillus kekensis</name>
    <dbReference type="NCBI Taxonomy" id="1027249"/>
    <lineage>
        <taxon>Bacteria</taxon>
        <taxon>Bacillati</taxon>
        <taxon>Bacillota</taxon>
        <taxon>Bacilli</taxon>
        <taxon>Bacillales</taxon>
        <taxon>Bacillaceae</taxon>
        <taxon>Gracilibacillus</taxon>
    </lineage>
</organism>
<dbReference type="Gene3D" id="1.10.10.10">
    <property type="entry name" value="Winged helix-like DNA-binding domain superfamily/Winged helix DNA-binding domain"/>
    <property type="match status" value="1"/>
</dbReference>
<gene>
    <name evidence="1" type="ORF">SAMN05216179_3060</name>
</gene>
<protein>
    <submittedName>
        <fullName evidence="1">Transcriptional regulator, BadM/Rrf2 family</fullName>
    </submittedName>
</protein>
<dbReference type="GO" id="GO:0003700">
    <property type="term" value="F:DNA-binding transcription factor activity"/>
    <property type="evidence" value="ECO:0007669"/>
    <property type="project" value="TreeGrafter"/>
</dbReference>
<dbReference type="InterPro" id="IPR036390">
    <property type="entry name" value="WH_DNA-bd_sf"/>
</dbReference>
<dbReference type="GO" id="GO:0005829">
    <property type="term" value="C:cytosol"/>
    <property type="evidence" value="ECO:0007669"/>
    <property type="project" value="TreeGrafter"/>
</dbReference>
<proteinExistence type="predicted"/>
<dbReference type="PROSITE" id="PS01332">
    <property type="entry name" value="HTH_RRF2_1"/>
    <property type="match status" value="1"/>
</dbReference>
<dbReference type="AlphaFoldDB" id="A0A1M7QCA8"/>
<dbReference type="InterPro" id="IPR030489">
    <property type="entry name" value="TR_Rrf2-type_CS"/>
</dbReference>
<dbReference type="Proteomes" id="UP000184184">
    <property type="component" value="Unassembled WGS sequence"/>
</dbReference>